<gene>
    <name evidence="2" type="ORF">BOX15_Mlig006003g1</name>
    <name evidence="3" type="ORF">BOX15_Mlig014502g1</name>
</gene>
<dbReference type="Proteomes" id="UP000215902">
    <property type="component" value="Unassembled WGS sequence"/>
</dbReference>
<evidence type="ECO:0000313" key="2">
    <source>
        <dbReference type="EMBL" id="PAA76018.1"/>
    </source>
</evidence>
<keyword evidence="1" id="KW-0472">Membrane</keyword>
<dbReference type="Gene3D" id="1.10.630.10">
    <property type="entry name" value="Cytochrome P450"/>
    <property type="match status" value="1"/>
</dbReference>
<name>A0A267FS38_9PLAT</name>
<feature type="transmembrane region" description="Helical" evidence="1">
    <location>
        <begin position="31"/>
        <end position="53"/>
    </location>
</feature>
<evidence type="ECO:0000313" key="3">
    <source>
        <dbReference type="EMBL" id="PAA76034.1"/>
    </source>
</evidence>
<dbReference type="AlphaFoldDB" id="A0A267FS38"/>
<reference evidence="3 4" key="1">
    <citation type="submission" date="2017-06" db="EMBL/GenBank/DDBJ databases">
        <title>A platform for efficient transgenesis in Macrostomum lignano, a flatworm model organism for stem cell research.</title>
        <authorList>
            <person name="Berezikov E."/>
        </authorList>
    </citation>
    <scope>NUCLEOTIDE SEQUENCE [LARGE SCALE GENOMIC DNA]</scope>
    <source>
        <strain evidence="3">DV1</strain>
        <tissue evidence="3">Whole organism</tissue>
    </source>
</reference>
<comment type="caution">
    <text evidence="3">The sequence shown here is derived from an EMBL/GenBank/DDBJ whole genome shotgun (WGS) entry which is preliminary data.</text>
</comment>
<evidence type="ECO:0000256" key="1">
    <source>
        <dbReference type="SAM" id="Phobius"/>
    </source>
</evidence>
<dbReference type="GO" id="GO:0005506">
    <property type="term" value="F:iron ion binding"/>
    <property type="evidence" value="ECO:0007669"/>
    <property type="project" value="InterPro"/>
</dbReference>
<dbReference type="GO" id="GO:0004497">
    <property type="term" value="F:monooxygenase activity"/>
    <property type="evidence" value="ECO:0007669"/>
    <property type="project" value="InterPro"/>
</dbReference>
<dbReference type="EMBL" id="NIVC01000846">
    <property type="protein sequence ID" value="PAA76034.1"/>
    <property type="molecule type" value="Genomic_DNA"/>
</dbReference>
<protein>
    <submittedName>
        <fullName evidence="3">Uncharacterized protein</fullName>
    </submittedName>
</protein>
<dbReference type="GO" id="GO:0016705">
    <property type="term" value="F:oxidoreductase activity, acting on paired donors, with incorporation or reduction of molecular oxygen"/>
    <property type="evidence" value="ECO:0007669"/>
    <property type="project" value="InterPro"/>
</dbReference>
<keyword evidence="1" id="KW-0812">Transmembrane</keyword>
<evidence type="ECO:0000313" key="4">
    <source>
        <dbReference type="Proteomes" id="UP000215902"/>
    </source>
</evidence>
<sequence length="492" mass="54593">MENGMPSQTFTSEDYRPQYEGVFSNNKSSDFLLKVLFILALFLVLLFFTAWYITRKNVRFPMATVCRVTPTSLLLGEFLRQFTEPFVLVEFNKRRDWLFVVSQADVVYSSAFTSKLIYARPHLAFDDWKATTVYSLNYEELRVVGLLSRFAVDDLLHSHALLGNCVDEALACLGDRLRGDGDGDGNNADSKVSADNASAFIDESVVSGIVRAYLLDAVFGGSDLCDDLQPQLDSILDKYMAFFRSAHLLNPNCDGNRMHRLQEDLHGEIRDFLDHFMSDTHNNLVDRSVPSFVERFIKEKMSFDQCGITDTDFVTANHMVQEALDFACLSLAIVPDLVHACLVRVAAAPDQFFAAVSVADNDSVEAALEEIIRIEDIGSDTAVFLSTAELVCAGCLLPMGSCVAVNLHAVNRDPLVFQSAGELHWDRFAQQPEGGGISGSPLQAVHAKSPFYRFALALASALVQGVLLRYRLSPGKQPGSFAYTARREVPEE</sequence>
<dbReference type="EMBL" id="NIVC01000848">
    <property type="protein sequence ID" value="PAA76018.1"/>
    <property type="molecule type" value="Genomic_DNA"/>
</dbReference>
<organism evidence="3 4">
    <name type="scientific">Macrostomum lignano</name>
    <dbReference type="NCBI Taxonomy" id="282301"/>
    <lineage>
        <taxon>Eukaryota</taxon>
        <taxon>Metazoa</taxon>
        <taxon>Spiralia</taxon>
        <taxon>Lophotrochozoa</taxon>
        <taxon>Platyhelminthes</taxon>
        <taxon>Rhabditophora</taxon>
        <taxon>Macrostomorpha</taxon>
        <taxon>Macrostomida</taxon>
        <taxon>Macrostomidae</taxon>
        <taxon>Macrostomum</taxon>
    </lineage>
</organism>
<dbReference type="GO" id="GO:0020037">
    <property type="term" value="F:heme binding"/>
    <property type="evidence" value="ECO:0007669"/>
    <property type="project" value="InterPro"/>
</dbReference>
<keyword evidence="4" id="KW-1185">Reference proteome</keyword>
<accession>A0A267FS38</accession>
<dbReference type="SUPFAM" id="SSF48264">
    <property type="entry name" value="Cytochrome P450"/>
    <property type="match status" value="1"/>
</dbReference>
<keyword evidence="1" id="KW-1133">Transmembrane helix</keyword>
<proteinExistence type="predicted"/>
<dbReference type="InterPro" id="IPR036396">
    <property type="entry name" value="Cyt_P450_sf"/>
</dbReference>